<dbReference type="Proteomes" id="UP000292082">
    <property type="component" value="Unassembled WGS sequence"/>
</dbReference>
<dbReference type="InterPro" id="IPR011009">
    <property type="entry name" value="Kinase-like_dom_sf"/>
</dbReference>
<proteinExistence type="predicted"/>
<organism evidence="2 3">
    <name type="scientific">Dichomitus squalens</name>
    <dbReference type="NCBI Taxonomy" id="114155"/>
    <lineage>
        <taxon>Eukaryota</taxon>
        <taxon>Fungi</taxon>
        <taxon>Dikarya</taxon>
        <taxon>Basidiomycota</taxon>
        <taxon>Agaricomycotina</taxon>
        <taxon>Agaricomycetes</taxon>
        <taxon>Polyporales</taxon>
        <taxon>Polyporaceae</taxon>
        <taxon>Dichomitus</taxon>
    </lineage>
</organism>
<gene>
    <name evidence="2" type="ORF">BD310DRAFT_244298</name>
</gene>
<protein>
    <recommendedName>
        <fullName evidence="1">Aminoglycoside phosphotransferase domain-containing protein</fullName>
    </recommendedName>
</protein>
<evidence type="ECO:0000313" key="3">
    <source>
        <dbReference type="Proteomes" id="UP000292082"/>
    </source>
</evidence>
<dbReference type="InterPro" id="IPR051678">
    <property type="entry name" value="AGP_Transferase"/>
</dbReference>
<dbReference type="Gene3D" id="3.90.1200.10">
    <property type="match status" value="1"/>
</dbReference>
<dbReference type="EMBL" id="ML145257">
    <property type="protein sequence ID" value="TBU52298.1"/>
    <property type="molecule type" value="Genomic_DNA"/>
</dbReference>
<accession>A0A4Q9PCH3</accession>
<name>A0A4Q9PCH3_9APHY</name>
<dbReference type="AlphaFoldDB" id="A0A4Q9PCH3"/>
<sequence length="390" mass="44123">MYQQPLLSPKPPVLFLRRHTMPLCTYWDRDGNEVRLETYPSSFLHWVPGETLNEPYRAALERVEAALSINARQMDVRGLDTSRSLVLDIEFADGARRIVRVLSDHPAPRDMKRARKRFECEVGVMRWLRKHSSVPVPKIYNFGATFVAMERMPGECILNVFGDWPYSMKERAVLSYAEHALALFRLDVPQGRIGTLCPAGDALDVTPRAVIRESYCADKVYATLEDFAHALVEQRRRAAPLSPGTSAAIDRVAALLPEACSRVAESPFRRSILVHDDLNETNVLVGAQGEVAGIVDWEFHSVLPAVLAAQYPRWIRYDGALDPREGAGGTMAKYWLASPGDAARLRDAFAQYVKDRDAEYWRALVEGERLRQIVDWLSDPELEEWADCEP</sequence>
<reference evidence="2 3" key="1">
    <citation type="submission" date="2019-01" db="EMBL/GenBank/DDBJ databases">
        <title>Draft genome sequences of three monokaryotic isolates of the white-rot basidiomycete fungus Dichomitus squalens.</title>
        <authorList>
            <consortium name="DOE Joint Genome Institute"/>
            <person name="Lopez S.C."/>
            <person name="Andreopoulos B."/>
            <person name="Pangilinan J."/>
            <person name="Lipzen A."/>
            <person name="Riley R."/>
            <person name="Ahrendt S."/>
            <person name="Ng V."/>
            <person name="Barry K."/>
            <person name="Daum C."/>
            <person name="Grigoriev I.V."/>
            <person name="Hilden K.S."/>
            <person name="Makela M.R."/>
            <person name="de Vries R.P."/>
        </authorList>
    </citation>
    <scope>NUCLEOTIDE SEQUENCE [LARGE SCALE GENOMIC DNA]</scope>
    <source>
        <strain evidence="2 3">CBS 464.89</strain>
    </source>
</reference>
<dbReference type="PANTHER" id="PTHR21310:SF13">
    <property type="entry name" value="AMINOGLYCOSIDE PHOSPHOTRANSFERASE DOMAIN-CONTAINING PROTEIN"/>
    <property type="match status" value="1"/>
</dbReference>
<dbReference type="PANTHER" id="PTHR21310">
    <property type="entry name" value="AMINOGLYCOSIDE PHOSPHOTRANSFERASE-RELATED-RELATED"/>
    <property type="match status" value="1"/>
</dbReference>
<dbReference type="Pfam" id="PF01636">
    <property type="entry name" value="APH"/>
    <property type="match status" value="1"/>
</dbReference>
<feature type="domain" description="Aminoglycoside phosphotransferase" evidence="1">
    <location>
        <begin position="98"/>
        <end position="299"/>
    </location>
</feature>
<dbReference type="SUPFAM" id="SSF56112">
    <property type="entry name" value="Protein kinase-like (PK-like)"/>
    <property type="match status" value="1"/>
</dbReference>
<evidence type="ECO:0000313" key="2">
    <source>
        <dbReference type="EMBL" id="TBU52298.1"/>
    </source>
</evidence>
<keyword evidence="3" id="KW-1185">Reference proteome</keyword>
<dbReference type="InterPro" id="IPR002575">
    <property type="entry name" value="Aminoglycoside_PTrfase"/>
</dbReference>
<evidence type="ECO:0000259" key="1">
    <source>
        <dbReference type="Pfam" id="PF01636"/>
    </source>
</evidence>